<protein>
    <recommendedName>
        <fullName evidence="3">Heterokaryon incompatibility domain-containing protein</fullName>
    </recommendedName>
</protein>
<organism evidence="1 2">
    <name type="scientific">Stachybotrys elegans</name>
    <dbReference type="NCBI Taxonomy" id="80388"/>
    <lineage>
        <taxon>Eukaryota</taxon>
        <taxon>Fungi</taxon>
        <taxon>Dikarya</taxon>
        <taxon>Ascomycota</taxon>
        <taxon>Pezizomycotina</taxon>
        <taxon>Sordariomycetes</taxon>
        <taxon>Hypocreomycetidae</taxon>
        <taxon>Hypocreales</taxon>
        <taxon>Stachybotryaceae</taxon>
        <taxon>Stachybotrys</taxon>
    </lineage>
</organism>
<dbReference type="Proteomes" id="UP000813444">
    <property type="component" value="Unassembled WGS sequence"/>
</dbReference>
<accession>A0A8K0SVK5</accession>
<gene>
    <name evidence="1" type="ORF">B0I35DRAFT_496422</name>
</gene>
<sequence>MEELLARNWMIRLWTYQGLMLSSNPVVVCVPATLVSITRLYSVVSSLANNHIRIMRDDELHRNEGLIYGLYSRSATDLKDMAFGMWAVLERPEAVGLTSLDCTQDVSDIHRLFASRMAQATNLLDILFLVAARNMPGSHPGSSIGLRVVCTNGASFLELEDLDQDGCHLIAKIKLYDSRQTTAFRTRPLHSTVCVSAGMFSRSISPFATS</sequence>
<dbReference type="OrthoDB" id="3742224at2759"/>
<reference evidence="1" key="1">
    <citation type="journal article" date="2021" name="Nat. Commun.">
        <title>Genetic determinants of endophytism in the Arabidopsis root mycobiome.</title>
        <authorList>
            <person name="Mesny F."/>
            <person name="Miyauchi S."/>
            <person name="Thiergart T."/>
            <person name="Pickel B."/>
            <person name="Atanasova L."/>
            <person name="Karlsson M."/>
            <person name="Huettel B."/>
            <person name="Barry K.W."/>
            <person name="Haridas S."/>
            <person name="Chen C."/>
            <person name="Bauer D."/>
            <person name="Andreopoulos W."/>
            <person name="Pangilinan J."/>
            <person name="LaButti K."/>
            <person name="Riley R."/>
            <person name="Lipzen A."/>
            <person name="Clum A."/>
            <person name="Drula E."/>
            <person name="Henrissat B."/>
            <person name="Kohler A."/>
            <person name="Grigoriev I.V."/>
            <person name="Martin F.M."/>
            <person name="Hacquard S."/>
        </authorList>
    </citation>
    <scope>NUCLEOTIDE SEQUENCE</scope>
    <source>
        <strain evidence="1">MPI-CAGE-CH-0235</strain>
    </source>
</reference>
<evidence type="ECO:0008006" key="3">
    <source>
        <dbReference type="Google" id="ProtNLM"/>
    </source>
</evidence>
<name>A0A8K0SVK5_9HYPO</name>
<evidence type="ECO:0000313" key="2">
    <source>
        <dbReference type="Proteomes" id="UP000813444"/>
    </source>
</evidence>
<dbReference type="EMBL" id="JAGPNK010000003">
    <property type="protein sequence ID" value="KAH7324192.1"/>
    <property type="molecule type" value="Genomic_DNA"/>
</dbReference>
<comment type="caution">
    <text evidence="1">The sequence shown here is derived from an EMBL/GenBank/DDBJ whole genome shotgun (WGS) entry which is preliminary data.</text>
</comment>
<proteinExistence type="predicted"/>
<keyword evidence="2" id="KW-1185">Reference proteome</keyword>
<evidence type="ECO:0000313" key="1">
    <source>
        <dbReference type="EMBL" id="KAH7324192.1"/>
    </source>
</evidence>
<dbReference type="AlphaFoldDB" id="A0A8K0SVK5"/>